<gene>
    <name evidence="1" type="ORF">Daus18300_011036</name>
</gene>
<sequence length="170" mass="19475">MANSRPLKLEPASTPVSRLNIKLPPIKWFPFTMHHTQYLGYRDIRGNSWIHTWKAFLLACGVPHDGSLDRERFVLSELDDRRLAVLVRTSITLVYLESMDVVRCVTAKPIFSGVSIFDPNIDSIEIVYPHELSKDDAAKFSVHGEPLKIIEHRSEGENEEEFVKLEYPSV</sequence>
<keyword evidence="2" id="KW-1185">Reference proteome</keyword>
<accession>A0ABR3W8K2</accession>
<reference evidence="1 2" key="1">
    <citation type="journal article" date="2024" name="IMA Fungus">
        <title>IMA Genome - F19 : A genome assembly and annotation guide to empower mycologists, including annotated draft genome sequences of Ceratocystis pirilliformis, Diaporthe australafricana, Fusarium ophioides, Paecilomyces lecythidis, and Sporothrix stenoceras.</title>
        <authorList>
            <person name="Aylward J."/>
            <person name="Wilson A.M."/>
            <person name="Visagie C.M."/>
            <person name="Spraker J."/>
            <person name="Barnes I."/>
            <person name="Buitendag C."/>
            <person name="Ceriani C."/>
            <person name="Del Mar Angel L."/>
            <person name="du Plessis D."/>
            <person name="Fuchs T."/>
            <person name="Gasser K."/>
            <person name="Kramer D."/>
            <person name="Li W."/>
            <person name="Munsamy K."/>
            <person name="Piso A."/>
            <person name="Price J.L."/>
            <person name="Sonnekus B."/>
            <person name="Thomas C."/>
            <person name="van der Nest A."/>
            <person name="van Dijk A."/>
            <person name="van Heerden A."/>
            <person name="van Vuuren N."/>
            <person name="Yilmaz N."/>
            <person name="Duong T.A."/>
            <person name="van der Merwe N.A."/>
            <person name="Wingfield M.J."/>
            <person name="Wingfield B.D."/>
        </authorList>
    </citation>
    <scope>NUCLEOTIDE SEQUENCE [LARGE SCALE GENOMIC DNA]</scope>
    <source>
        <strain evidence="1 2">CMW 18300</strain>
    </source>
</reference>
<name>A0ABR3W8K2_9PEZI</name>
<proteinExistence type="predicted"/>
<evidence type="ECO:0000313" key="1">
    <source>
        <dbReference type="EMBL" id="KAL1855655.1"/>
    </source>
</evidence>
<organism evidence="1 2">
    <name type="scientific">Diaporthe australafricana</name>
    <dbReference type="NCBI Taxonomy" id="127596"/>
    <lineage>
        <taxon>Eukaryota</taxon>
        <taxon>Fungi</taxon>
        <taxon>Dikarya</taxon>
        <taxon>Ascomycota</taxon>
        <taxon>Pezizomycotina</taxon>
        <taxon>Sordariomycetes</taxon>
        <taxon>Sordariomycetidae</taxon>
        <taxon>Diaporthales</taxon>
        <taxon>Diaporthaceae</taxon>
        <taxon>Diaporthe</taxon>
    </lineage>
</organism>
<evidence type="ECO:0000313" key="2">
    <source>
        <dbReference type="Proteomes" id="UP001583177"/>
    </source>
</evidence>
<dbReference type="Proteomes" id="UP001583177">
    <property type="component" value="Unassembled WGS sequence"/>
</dbReference>
<protein>
    <submittedName>
        <fullName evidence="1">Uncharacterized protein</fullName>
    </submittedName>
</protein>
<dbReference type="EMBL" id="JAWRVE010000129">
    <property type="protein sequence ID" value="KAL1855655.1"/>
    <property type="molecule type" value="Genomic_DNA"/>
</dbReference>
<comment type="caution">
    <text evidence="1">The sequence shown here is derived from an EMBL/GenBank/DDBJ whole genome shotgun (WGS) entry which is preliminary data.</text>
</comment>